<gene>
    <name evidence="1" type="ORF">BGE01nite_32160</name>
</gene>
<dbReference type="OrthoDB" id="179654at2"/>
<organism evidence="1 2">
    <name type="scientific">Brevifollis gellanilyticus</name>
    <dbReference type="NCBI Taxonomy" id="748831"/>
    <lineage>
        <taxon>Bacteria</taxon>
        <taxon>Pseudomonadati</taxon>
        <taxon>Verrucomicrobiota</taxon>
        <taxon>Verrucomicrobiia</taxon>
        <taxon>Verrucomicrobiales</taxon>
        <taxon>Verrucomicrobiaceae</taxon>
    </lineage>
</organism>
<reference evidence="1 2" key="1">
    <citation type="submission" date="2019-07" db="EMBL/GenBank/DDBJ databases">
        <title>Whole genome shotgun sequence of Brevifollis gellanilyticus NBRC 108608.</title>
        <authorList>
            <person name="Hosoyama A."/>
            <person name="Uohara A."/>
            <person name="Ohji S."/>
            <person name="Ichikawa N."/>
        </authorList>
    </citation>
    <scope>NUCLEOTIDE SEQUENCE [LARGE SCALE GENOMIC DNA]</scope>
    <source>
        <strain evidence="1 2">NBRC 108608</strain>
    </source>
</reference>
<protein>
    <submittedName>
        <fullName evidence="1">Uncharacterized protein</fullName>
    </submittedName>
</protein>
<sequence length="595" mass="65762">MTSLRPRSLTPRVGILNCATGERTVVATTPFILGASAAADFRTHAPACPPVLGTVQQRGDIFEITLHADSAGTSLVDGAPGTQFTLHLGEEHTLLSCGEALAFKALADASEWSDLGIDPFWHFYDSQARQWYGPFDHDQMGQHIRRQSDEQAEDNIAMPGGLHDVGFFVKDIRHVFPANSAPVQQEELVQAVHSEPVNMEYGEFTCPVCWFKFDRGDAMNIAVHATLRGDPLLGEDAMQRFHATRFNDRGQALDAMGLSAPDLACPHCRRKLPPGFMDTPHHIFSIVGAPSSGKSYYLSVLTRTLQTSLYQNFGVTFRDADPSENVILTQMRTQLFSASTPEDAFLAKTELEGMLYETLPRQGRKVRLPKPFVFKLTRSRAHDTDFALVFYDNAGEHFEPTRNSADSPGAQHIAVASGIFFLFDPLHNTEFRQRLRGIRDPQIQSRRLDQQDVILAETEVRIKNVLGLDSRQTIDTPFAVMIGKSDTWEHLLGEAPLLPSVEKGALLLENVQQNSNRLRDLLLDLCPAIVANAEAISSNVAYFAVSPLGCSPVQFTDSEGHVRIGPDPSSIQPKQVEVPSLWVLSQLAPEVVTKK</sequence>
<dbReference type="RefSeq" id="WP_146851486.1">
    <property type="nucleotide sequence ID" value="NZ_BKAG01000023.1"/>
</dbReference>
<accession>A0A512MB13</accession>
<evidence type="ECO:0000313" key="2">
    <source>
        <dbReference type="Proteomes" id="UP000321577"/>
    </source>
</evidence>
<evidence type="ECO:0000313" key="1">
    <source>
        <dbReference type="EMBL" id="GEP43925.1"/>
    </source>
</evidence>
<dbReference type="EMBL" id="BKAG01000023">
    <property type="protein sequence ID" value="GEP43925.1"/>
    <property type="molecule type" value="Genomic_DNA"/>
</dbReference>
<dbReference type="AlphaFoldDB" id="A0A512MB13"/>
<keyword evidence="2" id="KW-1185">Reference proteome</keyword>
<name>A0A512MB13_9BACT</name>
<comment type="caution">
    <text evidence="1">The sequence shown here is derived from an EMBL/GenBank/DDBJ whole genome shotgun (WGS) entry which is preliminary data.</text>
</comment>
<proteinExistence type="predicted"/>
<dbReference type="Proteomes" id="UP000321577">
    <property type="component" value="Unassembled WGS sequence"/>
</dbReference>